<accession>A0A6H3F885</accession>
<dbReference type="Proteomes" id="UP000292919">
    <property type="component" value="Unassembled WGS sequence"/>
</dbReference>
<dbReference type="Gene3D" id="2.40.50.180">
    <property type="entry name" value="CheA-289, Domain 4"/>
    <property type="match status" value="1"/>
</dbReference>
<evidence type="ECO:0000313" key="3">
    <source>
        <dbReference type="EMBL" id="TBH81760.1"/>
    </source>
</evidence>
<sequence length="239" mass="25635">MVTTTPEEYFAAQTLDMPPEDAEAPLNAAERAFVQKYLGGELLEAMPVQAPQTALPGLGGRSTATARAKQPTGTAAPGTPEALTKASLRTRLAAAEQLQMVSFYVREQIFLLPVPIIVEVLRHLPLTRLPLAPAFVAGVVNLRGRVTPLLHLDTLLTLNAQGSYTPQSCIIVCGADDMQLGLIVDKVHSMYSLRQAQVTWNAEALLGAGAEFLCGMAEIDERLHGIVDPESIVKKVLEG</sequence>
<dbReference type="GO" id="GO:0007165">
    <property type="term" value="P:signal transduction"/>
    <property type="evidence" value="ECO:0007669"/>
    <property type="project" value="InterPro"/>
</dbReference>
<gene>
    <name evidence="3" type="ORF">EB812_00255</name>
</gene>
<evidence type="ECO:0000259" key="2">
    <source>
        <dbReference type="PROSITE" id="PS50851"/>
    </source>
</evidence>
<keyword evidence="4" id="KW-1185">Reference proteome</keyword>
<dbReference type="PANTHER" id="PTHR22617">
    <property type="entry name" value="CHEMOTAXIS SENSOR HISTIDINE KINASE-RELATED"/>
    <property type="match status" value="1"/>
</dbReference>
<name>A0A6H3F885_9BACT</name>
<dbReference type="Pfam" id="PF01584">
    <property type="entry name" value="CheW"/>
    <property type="match status" value="1"/>
</dbReference>
<reference evidence="3 4" key="1">
    <citation type="submission" date="2018-12" db="EMBL/GenBank/DDBJ databases">
        <title>First genome draft of Desulfovibrio legallis sp. nov.</title>
        <authorList>
            <person name="Ben Dhia O."/>
            <person name="Najjari A."/>
            <person name="Ferjani R."/>
            <person name="Fhoula I."/>
            <person name="Fardeau M.-L."/>
            <person name="Boudabbous A."/>
            <person name="Ouzari H.I."/>
        </authorList>
    </citation>
    <scope>NUCLEOTIDE SEQUENCE [LARGE SCALE GENOMIC DNA]</scope>
    <source>
        <strain evidence="3 4">H1T</strain>
    </source>
</reference>
<dbReference type="InterPro" id="IPR002545">
    <property type="entry name" value="CheW-lke_dom"/>
</dbReference>
<evidence type="ECO:0000256" key="1">
    <source>
        <dbReference type="SAM" id="MobiDB-lite"/>
    </source>
</evidence>
<dbReference type="EMBL" id="SIXC01000001">
    <property type="protein sequence ID" value="TBH81760.1"/>
    <property type="molecule type" value="Genomic_DNA"/>
</dbReference>
<dbReference type="SUPFAM" id="SSF50341">
    <property type="entry name" value="CheW-like"/>
    <property type="match status" value="1"/>
</dbReference>
<dbReference type="PANTHER" id="PTHR22617:SF23">
    <property type="entry name" value="CHEMOTAXIS PROTEIN CHEW"/>
    <property type="match status" value="1"/>
</dbReference>
<dbReference type="InterPro" id="IPR039315">
    <property type="entry name" value="CheW"/>
</dbReference>
<dbReference type="GO" id="GO:0005829">
    <property type="term" value="C:cytosol"/>
    <property type="evidence" value="ECO:0007669"/>
    <property type="project" value="TreeGrafter"/>
</dbReference>
<dbReference type="GO" id="GO:0006935">
    <property type="term" value="P:chemotaxis"/>
    <property type="evidence" value="ECO:0007669"/>
    <property type="project" value="InterPro"/>
</dbReference>
<protein>
    <submittedName>
        <fullName evidence="3">Purine-binding chemotaxis protein CheW</fullName>
    </submittedName>
</protein>
<comment type="caution">
    <text evidence="3">The sequence shown here is derived from an EMBL/GenBank/DDBJ whole genome shotgun (WGS) entry which is preliminary data.</text>
</comment>
<organism evidence="3 4">
    <name type="scientific">Desulfovibrio legallii</name>
    <dbReference type="NCBI Taxonomy" id="571438"/>
    <lineage>
        <taxon>Bacteria</taxon>
        <taxon>Pseudomonadati</taxon>
        <taxon>Thermodesulfobacteriota</taxon>
        <taxon>Desulfovibrionia</taxon>
        <taxon>Desulfovibrionales</taxon>
        <taxon>Desulfovibrionaceae</taxon>
        <taxon>Desulfovibrio</taxon>
    </lineage>
</organism>
<evidence type="ECO:0000313" key="4">
    <source>
        <dbReference type="Proteomes" id="UP000292919"/>
    </source>
</evidence>
<feature type="region of interest" description="Disordered" evidence="1">
    <location>
        <begin position="53"/>
        <end position="80"/>
    </location>
</feature>
<dbReference type="Gene3D" id="2.30.30.40">
    <property type="entry name" value="SH3 Domains"/>
    <property type="match status" value="1"/>
</dbReference>
<dbReference type="PROSITE" id="PS50851">
    <property type="entry name" value="CHEW"/>
    <property type="match status" value="1"/>
</dbReference>
<proteinExistence type="predicted"/>
<dbReference type="InterPro" id="IPR036061">
    <property type="entry name" value="CheW-like_dom_sf"/>
</dbReference>
<feature type="domain" description="CheW-like" evidence="2">
    <location>
        <begin position="97"/>
        <end position="238"/>
    </location>
</feature>
<dbReference type="AlphaFoldDB" id="A0A6H3F885"/>
<dbReference type="SMART" id="SM00260">
    <property type="entry name" value="CheW"/>
    <property type="match status" value="1"/>
</dbReference>
<dbReference type="RefSeq" id="WP_118229035.1">
    <property type="nucleotide sequence ID" value="NZ_DBFBQU010000143.1"/>
</dbReference>